<reference evidence="1" key="2">
    <citation type="journal article" date="2022" name="New Phytol.">
        <title>Evolutionary transition to the ectomycorrhizal habit in the genomes of a hyperdiverse lineage of mushroom-forming fungi.</title>
        <authorList>
            <person name="Looney B."/>
            <person name="Miyauchi S."/>
            <person name="Morin E."/>
            <person name="Drula E."/>
            <person name="Courty P.E."/>
            <person name="Kohler A."/>
            <person name="Kuo A."/>
            <person name="LaButti K."/>
            <person name="Pangilinan J."/>
            <person name="Lipzen A."/>
            <person name="Riley R."/>
            <person name="Andreopoulos W."/>
            <person name="He G."/>
            <person name="Johnson J."/>
            <person name="Nolan M."/>
            <person name="Tritt A."/>
            <person name="Barry K.W."/>
            <person name="Grigoriev I.V."/>
            <person name="Nagy L.G."/>
            <person name="Hibbett D."/>
            <person name="Henrissat B."/>
            <person name="Matheny P.B."/>
            <person name="Labbe J."/>
            <person name="Martin F.M."/>
        </authorList>
    </citation>
    <scope>NUCLEOTIDE SEQUENCE</scope>
    <source>
        <strain evidence="1">FP105234-sp</strain>
    </source>
</reference>
<comment type="caution">
    <text evidence="1">The sequence shown here is derived from an EMBL/GenBank/DDBJ whole genome shotgun (WGS) entry which is preliminary data.</text>
</comment>
<name>A0ACB8RQK3_9AGAM</name>
<keyword evidence="2" id="KW-1185">Reference proteome</keyword>
<evidence type="ECO:0000313" key="2">
    <source>
        <dbReference type="Proteomes" id="UP000814033"/>
    </source>
</evidence>
<protein>
    <submittedName>
        <fullName evidence="1">Uncharacterized protein</fullName>
    </submittedName>
</protein>
<accession>A0ACB8RQK3</accession>
<proteinExistence type="predicted"/>
<organism evidence="1 2">
    <name type="scientific">Auriscalpium vulgare</name>
    <dbReference type="NCBI Taxonomy" id="40419"/>
    <lineage>
        <taxon>Eukaryota</taxon>
        <taxon>Fungi</taxon>
        <taxon>Dikarya</taxon>
        <taxon>Basidiomycota</taxon>
        <taxon>Agaricomycotina</taxon>
        <taxon>Agaricomycetes</taxon>
        <taxon>Russulales</taxon>
        <taxon>Auriscalpiaceae</taxon>
        <taxon>Auriscalpium</taxon>
    </lineage>
</organism>
<reference evidence="1" key="1">
    <citation type="submission" date="2021-02" db="EMBL/GenBank/DDBJ databases">
        <authorList>
            <consortium name="DOE Joint Genome Institute"/>
            <person name="Ahrendt S."/>
            <person name="Looney B.P."/>
            <person name="Miyauchi S."/>
            <person name="Morin E."/>
            <person name="Drula E."/>
            <person name="Courty P.E."/>
            <person name="Chicoki N."/>
            <person name="Fauchery L."/>
            <person name="Kohler A."/>
            <person name="Kuo A."/>
            <person name="Labutti K."/>
            <person name="Pangilinan J."/>
            <person name="Lipzen A."/>
            <person name="Riley R."/>
            <person name="Andreopoulos W."/>
            <person name="He G."/>
            <person name="Johnson J."/>
            <person name="Barry K.W."/>
            <person name="Grigoriev I.V."/>
            <person name="Nagy L."/>
            <person name="Hibbett D."/>
            <person name="Henrissat B."/>
            <person name="Matheny P.B."/>
            <person name="Labbe J."/>
            <person name="Martin F."/>
        </authorList>
    </citation>
    <scope>NUCLEOTIDE SEQUENCE</scope>
    <source>
        <strain evidence="1">FP105234-sp</strain>
    </source>
</reference>
<sequence length="620" mass="67114">MGFLQRFLSLGSKKNKKRRAPLEPCPTGTTQASNSGDRRKEEHDSEAAASRLLRSSSSHFAVVSEVDYASLPPIPHPINSLQVTPRGSPSRAASVQSRRTFTVKVHDRQVLARTEFPNANPPLDTPKRTSKSPGRRRIIPPITPRDKNRLHTLRQDPSVASLLDMYDAHGHLDSKVFSNTPPADPEKEKDGRTQVKRSGSTLRQLLGNPEPGTRNSTTEGDISWAERFLQEDDIPYDAQEAPTPTSTNSSFGFETPQDAIFDDEYNVHLQSDEASLDDAPVKADTAFTFDDDPSLNESEFYPAISSMEVELSTATVDTVDLPTDYLSTPHRAAEVFGFLLDKDKDKRRSHAADDRPLPALPTSADSSTDSISPYRDTNHLHPATPPFDDSPSKNTAADHSGSVEAPSSAGSLLHDPPLAATIIMNRTPVLTATAVLKEGPRVPPSRIPRGPRGPVPAAHDMLADAPDARTVFRTSTNASAHANLATAIGLGPRKATQRSGSYGSSDDTRASRFADGALVTPVSMKPARIRAPLTDDTKENGHFASLADLSQTTPLLKTRLPVTPARSRALFDPPHGATPSPASSSELSPIAAQMMANLRKQRSRAGSRKKNRLAEVTTYS</sequence>
<dbReference type="EMBL" id="MU275931">
    <property type="protein sequence ID" value="KAI0046212.1"/>
    <property type="molecule type" value="Genomic_DNA"/>
</dbReference>
<dbReference type="Proteomes" id="UP000814033">
    <property type="component" value="Unassembled WGS sequence"/>
</dbReference>
<gene>
    <name evidence="1" type="ORF">FA95DRAFT_1520503</name>
</gene>
<evidence type="ECO:0000313" key="1">
    <source>
        <dbReference type="EMBL" id="KAI0046212.1"/>
    </source>
</evidence>